<dbReference type="GO" id="GO:0004114">
    <property type="term" value="F:3',5'-cyclic-nucleotide phosphodiesterase activity"/>
    <property type="evidence" value="ECO:0007669"/>
    <property type="project" value="InterPro"/>
</dbReference>
<dbReference type="SUPFAM" id="SSF109604">
    <property type="entry name" value="HD-domain/PDEase-like"/>
    <property type="match status" value="1"/>
</dbReference>
<evidence type="ECO:0000256" key="4">
    <source>
        <dbReference type="PIRSR" id="PIRSR623088-3"/>
    </source>
</evidence>
<feature type="binding site" evidence="4">
    <location>
        <position position="163"/>
    </location>
    <ligand>
        <name>Zn(2+)</name>
        <dbReference type="ChEBI" id="CHEBI:29105"/>
        <label>1</label>
    </ligand>
</feature>
<gene>
    <name evidence="6" type="ORF">TRFO_33844</name>
</gene>
<dbReference type="GeneID" id="94844013"/>
<protein>
    <recommendedName>
        <fullName evidence="5">PDEase domain-containing protein</fullName>
    </recommendedName>
</protein>
<dbReference type="Gene3D" id="1.10.1300.10">
    <property type="entry name" value="3'5'-cyclic nucleotide phosphodiesterase, catalytic domain"/>
    <property type="match status" value="1"/>
</dbReference>
<feature type="binding site" evidence="4">
    <location>
        <position position="164"/>
    </location>
    <ligand>
        <name>Zn(2+)</name>
        <dbReference type="ChEBI" id="CHEBI:29105"/>
        <label>2</label>
    </ligand>
</feature>
<name>A0A1J4JLZ5_9EUKA</name>
<dbReference type="EMBL" id="MLAK01000992">
    <property type="protein sequence ID" value="OHS99713.1"/>
    <property type="molecule type" value="Genomic_DNA"/>
</dbReference>
<dbReference type="AlphaFoldDB" id="A0A1J4JLZ5"/>
<dbReference type="PROSITE" id="PS51845">
    <property type="entry name" value="PDEASE_I_2"/>
    <property type="match status" value="1"/>
</dbReference>
<accession>A0A1J4JLZ5</accession>
<keyword evidence="2" id="KW-0378">Hydrolase</keyword>
<dbReference type="OrthoDB" id="189220at2759"/>
<keyword evidence="7" id="KW-1185">Reference proteome</keyword>
<dbReference type="InterPro" id="IPR023088">
    <property type="entry name" value="PDEase"/>
</dbReference>
<dbReference type="InterPro" id="IPR002073">
    <property type="entry name" value="PDEase_catalytic_dom"/>
</dbReference>
<proteinExistence type="predicted"/>
<dbReference type="VEuPathDB" id="TrichDB:TRFO_33844"/>
<dbReference type="GO" id="GO:0007165">
    <property type="term" value="P:signal transduction"/>
    <property type="evidence" value="ECO:0007669"/>
    <property type="project" value="InterPro"/>
</dbReference>
<evidence type="ECO:0000256" key="2">
    <source>
        <dbReference type="ARBA" id="ARBA00022801"/>
    </source>
</evidence>
<dbReference type="PANTHER" id="PTHR11347">
    <property type="entry name" value="CYCLIC NUCLEOTIDE PHOSPHODIESTERASE"/>
    <property type="match status" value="1"/>
</dbReference>
<keyword evidence="1 4" id="KW-0479">Metal-binding</keyword>
<dbReference type="GO" id="GO:0046872">
    <property type="term" value="F:metal ion binding"/>
    <property type="evidence" value="ECO:0007669"/>
    <property type="project" value="UniProtKB-KW"/>
</dbReference>
<evidence type="ECO:0000313" key="7">
    <source>
        <dbReference type="Proteomes" id="UP000179807"/>
    </source>
</evidence>
<comment type="caution">
    <text evidence="6">The sequence shown here is derived from an EMBL/GenBank/DDBJ whole genome shotgun (WGS) entry which is preliminary data.</text>
</comment>
<organism evidence="6 7">
    <name type="scientific">Tritrichomonas foetus</name>
    <dbReference type="NCBI Taxonomy" id="1144522"/>
    <lineage>
        <taxon>Eukaryota</taxon>
        <taxon>Metamonada</taxon>
        <taxon>Parabasalia</taxon>
        <taxon>Tritrichomonadida</taxon>
        <taxon>Tritrichomonadidae</taxon>
        <taxon>Tritrichomonas</taxon>
    </lineage>
</organism>
<dbReference type="Pfam" id="PF00233">
    <property type="entry name" value="PDEase_I"/>
    <property type="match status" value="1"/>
</dbReference>
<feature type="active site" description="Proton donor" evidence="3">
    <location>
        <position position="123"/>
    </location>
</feature>
<feature type="domain" description="PDEase" evidence="5">
    <location>
        <begin position="49"/>
        <end position="173"/>
    </location>
</feature>
<evidence type="ECO:0000313" key="6">
    <source>
        <dbReference type="EMBL" id="OHS99713.1"/>
    </source>
</evidence>
<dbReference type="InterPro" id="IPR036971">
    <property type="entry name" value="PDEase_catalytic_dom_sf"/>
</dbReference>
<dbReference type="Proteomes" id="UP000179807">
    <property type="component" value="Unassembled WGS sequence"/>
</dbReference>
<feature type="binding site" evidence="4">
    <location>
        <position position="127"/>
    </location>
    <ligand>
        <name>Zn(2+)</name>
        <dbReference type="ChEBI" id="CHEBI:29105"/>
        <label>1</label>
    </ligand>
</feature>
<dbReference type="PRINTS" id="PR00387">
    <property type="entry name" value="PDIESTERASE1"/>
</dbReference>
<reference evidence="6" key="1">
    <citation type="submission" date="2016-10" db="EMBL/GenBank/DDBJ databases">
        <authorList>
            <person name="Benchimol M."/>
            <person name="Almeida L.G."/>
            <person name="Vasconcelos A.T."/>
            <person name="Perreira-Neves A."/>
            <person name="Rosa I.A."/>
            <person name="Tasca T."/>
            <person name="Bogo M.R."/>
            <person name="de Souza W."/>
        </authorList>
    </citation>
    <scope>NUCLEOTIDE SEQUENCE [LARGE SCALE GENOMIC DNA]</scope>
    <source>
        <strain evidence="6">K</strain>
    </source>
</reference>
<evidence type="ECO:0000256" key="1">
    <source>
        <dbReference type="ARBA" id="ARBA00022723"/>
    </source>
</evidence>
<sequence length="173" mass="20486">MFTQEEKKLLESFATFAAVSKKKRRLQDVTERGTKKIEMSKWIGEAERKKYNTPTKLQVSLQKKQQLLSLNYFSIEKKGIGLFKVAFFVLKKFKLLEQFDITNEKKFTFLYKLRESYKKKPYHNWIHAIDVLKKFQYQIRRCCFDSKKTGLELLSICTAAKKHDAGHEGFNNV</sequence>
<dbReference type="RefSeq" id="XP_068352850.1">
    <property type="nucleotide sequence ID" value="XM_068509309.1"/>
</dbReference>
<feature type="binding site" evidence="4">
    <location>
        <position position="164"/>
    </location>
    <ligand>
        <name>Zn(2+)</name>
        <dbReference type="ChEBI" id="CHEBI:29105"/>
        <label>1</label>
    </ligand>
</feature>
<evidence type="ECO:0000259" key="5">
    <source>
        <dbReference type="PROSITE" id="PS51845"/>
    </source>
</evidence>
<evidence type="ECO:0000256" key="3">
    <source>
        <dbReference type="PIRSR" id="PIRSR623088-1"/>
    </source>
</evidence>